<dbReference type="AlphaFoldDB" id="A0A017T6E0"/>
<keyword evidence="3" id="KW-1185">Reference proteome</keyword>
<reference evidence="2 3" key="1">
    <citation type="submission" date="2013-05" db="EMBL/GenBank/DDBJ databases">
        <title>Genome assembly of Chondromyces apiculatus DSM 436.</title>
        <authorList>
            <person name="Sharma G."/>
            <person name="Khatri I."/>
            <person name="Kaur C."/>
            <person name="Mayilraj S."/>
            <person name="Subramanian S."/>
        </authorList>
    </citation>
    <scope>NUCLEOTIDE SEQUENCE [LARGE SCALE GENOMIC DNA]</scope>
    <source>
        <strain evidence="2 3">DSM 436</strain>
    </source>
</reference>
<evidence type="ECO:0008006" key="4">
    <source>
        <dbReference type="Google" id="ProtNLM"/>
    </source>
</evidence>
<gene>
    <name evidence="2" type="ORF">CAP_3825</name>
</gene>
<feature type="chain" id="PRO_5001496388" description="Copper type II ascorbate-dependent monooxygenase C-terminal domain-containing protein" evidence="1">
    <location>
        <begin position="27"/>
        <end position="408"/>
    </location>
</feature>
<dbReference type="EMBL" id="ASRX01000029">
    <property type="protein sequence ID" value="EYF04799.1"/>
    <property type="molecule type" value="Genomic_DNA"/>
</dbReference>
<comment type="caution">
    <text evidence="2">The sequence shown here is derived from an EMBL/GenBank/DDBJ whole genome shotgun (WGS) entry which is preliminary data.</text>
</comment>
<evidence type="ECO:0000256" key="1">
    <source>
        <dbReference type="SAM" id="SignalP"/>
    </source>
</evidence>
<dbReference type="PROSITE" id="PS51257">
    <property type="entry name" value="PROKAR_LIPOPROTEIN"/>
    <property type="match status" value="1"/>
</dbReference>
<dbReference type="STRING" id="1192034.CAP_3825"/>
<organism evidence="2 3">
    <name type="scientific">Chondromyces apiculatus DSM 436</name>
    <dbReference type="NCBI Taxonomy" id="1192034"/>
    <lineage>
        <taxon>Bacteria</taxon>
        <taxon>Pseudomonadati</taxon>
        <taxon>Myxococcota</taxon>
        <taxon>Polyangia</taxon>
        <taxon>Polyangiales</taxon>
        <taxon>Polyangiaceae</taxon>
        <taxon>Chondromyces</taxon>
    </lineage>
</organism>
<keyword evidence="1" id="KW-0732">Signal</keyword>
<protein>
    <recommendedName>
        <fullName evidence="4">Copper type II ascorbate-dependent monooxygenase C-terminal domain-containing protein</fullName>
    </recommendedName>
</protein>
<evidence type="ECO:0000313" key="3">
    <source>
        <dbReference type="Proteomes" id="UP000019678"/>
    </source>
</evidence>
<accession>A0A017T6E0</accession>
<dbReference type="Proteomes" id="UP000019678">
    <property type="component" value="Unassembled WGS sequence"/>
</dbReference>
<sequence>MGMTSRTVLMRTARAVGMAMGLVAMAGCGSESTEAPGATEPGPCAEMVESCLAKQQACVDTGGEARCEACAEGQYAALSGQCEPIGGSAMVHDFEEFTVQPGEEITGLCQSWTLDNPEAIWVNAVVLAQDVASHHSNWTYVPSDSFEGPDGVWPCAERNYDQLSAAVVGGVLYAQSTQATKEVQRFPNNAAVRIPPYARIIGDVHLLNARPEPVTGHVKLTLHALAAEEVAVKLVPFHLDYHGLDIPARSRSRFTGECKVAEQLAGITGKPFEMDIYYLLPHYHIMGRRFFLEELGGAEDGKVLFDAAGQEGEAKGRSYDPPQHVEGAEGFRFGCEFDNTRAERVGWGLGDQEMCEILGFADMGAAFESTVTTAEEKGMDGEFQRFGGECGTLAFPWDHDKEGGPAPQ</sequence>
<evidence type="ECO:0000313" key="2">
    <source>
        <dbReference type="EMBL" id="EYF04799.1"/>
    </source>
</evidence>
<dbReference type="eggNOG" id="ENOG5030MQZ">
    <property type="taxonomic scope" value="Bacteria"/>
</dbReference>
<proteinExistence type="predicted"/>
<feature type="signal peptide" evidence="1">
    <location>
        <begin position="1"/>
        <end position="26"/>
    </location>
</feature>
<name>A0A017T6E0_9BACT</name>